<dbReference type="InterPro" id="IPR004752">
    <property type="entry name" value="AmpG_permease/AT-1"/>
</dbReference>
<evidence type="ECO:0000256" key="5">
    <source>
        <dbReference type="ARBA" id="ARBA00023136"/>
    </source>
</evidence>
<dbReference type="PROSITE" id="PS50850">
    <property type="entry name" value="MFS"/>
    <property type="match status" value="1"/>
</dbReference>
<name>A0A844XFW5_9SPHN</name>
<feature type="transmembrane region" description="Helical" evidence="6">
    <location>
        <begin position="280"/>
        <end position="301"/>
    </location>
</feature>
<dbReference type="GO" id="GO:0022857">
    <property type="term" value="F:transmembrane transporter activity"/>
    <property type="evidence" value="ECO:0007669"/>
    <property type="project" value="InterPro"/>
</dbReference>
<evidence type="ECO:0000313" key="9">
    <source>
        <dbReference type="Proteomes" id="UP000461409"/>
    </source>
</evidence>
<evidence type="ECO:0000256" key="2">
    <source>
        <dbReference type="ARBA" id="ARBA00008335"/>
    </source>
</evidence>
<feature type="transmembrane region" description="Helical" evidence="6">
    <location>
        <begin position="399"/>
        <end position="422"/>
    </location>
</feature>
<dbReference type="PANTHER" id="PTHR12778">
    <property type="entry name" value="SOLUTE CARRIER FAMILY 33 ACETYL-COA TRANSPORTER -RELATED"/>
    <property type="match status" value="1"/>
</dbReference>
<feature type="transmembrane region" description="Helical" evidence="6">
    <location>
        <begin position="239"/>
        <end position="260"/>
    </location>
</feature>
<dbReference type="EMBL" id="WUBR01000002">
    <property type="protein sequence ID" value="MWV28458.1"/>
    <property type="molecule type" value="Genomic_DNA"/>
</dbReference>
<keyword evidence="3 6" id="KW-0812">Transmembrane</keyword>
<dbReference type="Proteomes" id="UP000461409">
    <property type="component" value="Unassembled WGS sequence"/>
</dbReference>
<feature type="transmembrane region" description="Helical" evidence="6">
    <location>
        <begin position="88"/>
        <end position="108"/>
    </location>
</feature>
<sequence>MNMQPDGNLILATSSRLRLFTLFILYVAQGVPIGLFWFAIPAWMATNGADAADIGYVLGLTALPWTLKLVNGFIMDRYTFLPMGRRRVWIISAQLVMIALLAICAVARPGVEDVLLLGIAGFVVNMATTFQDVAVDGLAVDIMKEDERARASGMMFGGQAIGISLATMLTGYAIASFGPSAAYLLAAGFIAIITAYIILLRERGGERRLPWSGGHTHPRNESIQLGAWWPILKTTFSSILLPVSLLWLPVLLVRGFHYGVFGGITPVIGAGELGWGEASITSMVGTAQLVGGILGLTLGGWAGDKFGAKRTTIAFFALYMALSAMMFALRDSWSDPDLFFVFVYGWCVLDVLITVAALPISMRLCNPKVAATQFTLYMGCSNFGISIGAWVFGLSDAMGGLRIMFLLVFAAHAVGLVLMLFVKFPRRAGIPPEIVEEVAEAPGPRPSIS</sequence>
<comment type="subcellular location">
    <subcellularLocation>
        <location evidence="1">Membrane</location>
        <topology evidence="1">Multi-pass membrane protein</topology>
    </subcellularLocation>
</comment>
<accession>A0A844XFW5</accession>
<protein>
    <submittedName>
        <fullName evidence="8">MFS transporter</fullName>
    </submittedName>
</protein>
<feature type="transmembrane region" description="Helical" evidence="6">
    <location>
        <begin position="374"/>
        <end position="393"/>
    </location>
</feature>
<dbReference type="InterPro" id="IPR020846">
    <property type="entry name" value="MFS_dom"/>
</dbReference>
<feature type="transmembrane region" description="Helical" evidence="6">
    <location>
        <begin position="341"/>
        <end position="362"/>
    </location>
</feature>
<comment type="caution">
    <text evidence="8">The sequence shown here is derived from an EMBL/GenBank/DDBJ whole genome shotgun (WGS) entry which is preliminary data.</text>
</comment>
<proteinExistence type="inferred from homology"/>
<feature type="domain" description="Major facilitator superfamily (MFS) profile" evidence="7">
    <location>
        <begin position="243"/>
        <end position="449"/>
    </location>
</feature>
<dbReference type="AlphaFoldDB" id="A0A844XFW5"/>
<evidence type="ECO:0000256" key="4">
    <source>
        <dbReference type="ARBA" id="ARBA00022989"/>
    </source>
</evidence>
<keyword evidence="5 6" id="KW-0472">Membrane</keyword>
<keyword evidence="4 6" id="KW-1133">Transmembrane helix</keyword>
<evidence type="ECO:0000256" key="1">
    <source>
        <dbReference type="ARBA" id="ARBA00004141"/>
    </source>
</evidence>
<dbReference type="InterPro" id="IPR036259">
    <property type="entry name" value="MFS_trans_sf"/>
</dbReference>
<feature type="transmembrane region" description="Helical" evidence="6">
    <location>
        <begin position="114"/>
        <end position="135"/>
    </location>
</feature>
<evidence type="ECO:0000256" key="3">
    <source>
        <dbReference type="ARBA" id="ARBA00022692"/>
    </source>
</evidence>
<feature type="transmembrane region" description="Helical" evidence="6">
    <location>
        <begin position="56"/>
        <end position="76"/>
    </location>
</feature>
<feature type="transmembrane region" description="Helical" evidence="6">
    <location>
        <begin position="181"/>
        <end position="200"/>
    </location>
</feature>
<evidence type="ECO:0000256" key="6">
    <source>
        <dbReference type="SAM" id="Phobius"/>
    </source>
</evidence>
<evidence type="ECO:0000313" key="8">
    <source>
        <dbReference type="EMBL" id="MWV28458.1"/>
    </source>
</evidence>
<dbReference type="PANTHER" id="PTHR12778:SF9">
    <property type="entry name" value="ACETYL-COENZYME A TRANSPORTER 1"/>
    <property type="match status" value="1"/>
</dbReference>
<comment type="similarity">
    <text evidence="2">Belongs to the major facilitator superfamily.</text>
</comment>
<reference evidence="8 9" key="1">
    <citation type="submission" date="2019-12" db="EMBL/GenBank/DDBJ databases">
        <authorList>
            <person name="Lee S.D."/>
        </authorList>
    </citation>
    <scope>NUCLEOTIDE SEQUENCE [LARGE SCALE GENOMIC DNA]</scope>
    <source>
        <strain evidence="8 9">GH3-10</strain>
    </source>
</reference>
<organism evidence="8 9">
    <name type="scientific">Aurantiacibacter rhizosphaerae</name>
    <dbReference type="NCBI Taxonomy" id="2691582"/>
    <lineage>
        <taxon>Bacteria</taxon>
        <taxon>Pseudomonadati</taxon>
        <taxon>Pseudomonadota</taxon>
        <taxon>Alphaproteobacteria</taxon>
        <taxon>Sphingomonadales</taxon>
        <taxon>Erythrobacteraceae</taxon>
        <taxon>Aurantiacibacter</taxon>
    </lineage>
</organism>
<dbReference type="GO" id="GO:0016020">
    <property type="term" value="C:membrane"/>
    <property type="evidence" value="ECO:0007669"/>
    <property type="project" value="UniProtKB-SubCell"/>
</dbReference>
<evidence type="ECO:0000259" key="7">
    <source>
        <dbReference type="PROSITE" id="PS50850"/>
    </source>
</evidence>
<gene>
    <name evidence="8" type="ORF">GRF63_11140</name>
</gene>
<dbReference type="Gene3D" id="1.20.1250.20">
    <property type="entry name" value="MFS general substrate transporter like domains"/>
    <property type="match status" value="1"/>
</dbReference>
<reference evidence="8 9" key="2">
    <citation type="submission" date="2020-02" db="EMBL/GenBank/DDBJ databases">
        <title>Erythrobacter dongmakensis sp. nov., isolated from a tidal mudflat.</title>
        <authorList>
            <person name="Kim I.S."/>
        </authorList>
    </citation>
    <scope>NUCLEOTIDE SEQUENCE [LARGE SCALE GENOMIC DNA]</scope>
    <source>
        <strain evidence="8 9">GH3-10</strain>
    </source>
</reference>
<dbReference type="SUPFAM" id="SSF103473">
    <property type="entry name" value="MFS general substrate transporter"/>
    <property type="match status" value="1"/>
</dbReference>
<keyword evidence="9" id="KW-1185">Reference proteome</keyword>
<feature type="transmembrane region" description="Helical" evidence="6">
    <location>
        <begin position="313"/>
        <end position="329"/>
    </location>
</feature>
<feature type="transmembrane region" description="Helical" evidence="6">
    <location>
        <begin position="20"/>
        <end position="44"/>
    </location>
</feature>
<dbReference type="InterPro" id="IPR011701">
    <property type="entry name" value="MFS"/>
</dbReference>
<dbReference type="Pfam" id="PF07690">
    <property type="entry name" value="MFS_1"/>
    <property type="match status" value="1"/>
</dbReference>
<feature type="transmembrane region" description="Helical" evidence="6">
    <location>
        <begin position="156"/>
        <end position="175"/>
    </location>
</feature>